<reference evidence="2 3" key="1">
    <citation type="submission" date="2018-04" db="EMBL/GenBank/DDBJ databases">
        <title>Genomic Encyclopedia of Archaeal and Bacterial Type Strains, Phase II (KMG-II): from individual species to whole genera.</title>
        <authorList>
            <person name="Goeker M."/>
        </authorList>
    </citation>
    <scope>NUCLEOTIDE SEQUENCE [LARGE SCALE GENOMIC DNA]</scope>
    <source>
        <strain evidence="2 3">DSM 45787</strain>
    </source>
</reference>
<dbReference type="PANTHER" id="PTHR30383">
    <property type="entry name" value="THIOESTERASE 1/PROTEASE 1/LYSOPHOSPHOLIPASE L1"/>
    <property type="match status" value="1"/>
</dbReference>
<keyword evidence="3" id="KW-1185">Reference proteome</keyword>
<dbReference type="OrthoDB" id="26855at2"/>
<dbReference type="AlphaFoldDB" id="A0A2T6C8W0"/>
<dbReference type="InterPro" id="IPR036514">
    <property type="entry name" value="SGNH_hydro_sf"/>
</dbReference>
<dbReference type="EMBL" id="QBKR01000002">
    <property type="protein sequence ID" value="PTX64716.1"/>
    <property type="molecule type" value="Genomic_DNA"/>
</dbReference>
<dbReference type="Proteomes" id="UP000244240">
    <property type="component" value="Unassembled WGS sequence"/>
</dbReference>
<dbReference type="PANTHER" id="PTHR30383:SF5">
    <property type="entry name" value="SGNH HYDROLASE-TYPE ESTERASE DOMAIN-CONTAINING PROTEIN"/>
    <property type="match status" value="1"/>
</dbReference>
<evidence type="ECO:0000313" key="3">
    <source>
        <dbReference type="Proteomes" id="UP000244240"/>
    </source>
</evidence>
<sequence>MRSPRTFVYTALGDSITRGYSAPGKRGYVDMLASELGWKLPSFRAYNAGIKGLTSRQLLLRLQYSLHLRLWVRRANLLTLWVGGNDLLYAYLRNAVWNDPRIFNRTLSDYQTNINGILSRIQSLQAVPPLVCNLYNPIPHSKLALQWIPVFNHALQEICDRRDLSLVDIHAAFQGREPELIHGYRNGRLSDMRLLKKPIHPNLRGHRVITETLLEVIHG</sequence>
<evidence type="ECO:0000259" key="1">
    <source>
        <dbReference type="Pfam" id="PF13472"/>
    </source>
</evidence>
<dbReference type="Pfam" id="PF13472">
    <property type="entry name" value="Lipase_GDSL_2"/>
    <property type="match status" value="1"/>
</dbReference>
<evidence type="ECO:0000313" key="2">
    <source>
        <dbReference type="EMBL" id="PTX64716.1"/>
    </source>
</evidence>
<dbReference type="RefSeq" id="WP_108021767.1">
    <property type="nucleotide sequence ID" value="NZ_QBKR01000002.1"/>
</dbReference>
<comment type="caution">
    <text evidence="2">The sequence shown here is derived from an EMBL/GenBank/DDBJ whole genome shotgun (WGS) entry which is preliminary data.</text>
</comment>
<accession>A0A2T6C8W0</accession>
<organism evidence="2 3">
    <name type="scientific">Melghirimyces profundicolus</name>
    <dbReference type="NCBI Taxonomy" id="1242148"/>
    <lineage>
        <taxon>Bacteria</taxon>
        <taxon>Bacillati</taxon>
        <taxon>Bacillota</taxon>
        <taxon>Bacilli</taxon>
        <taxon>Bacillales</taxon>
        <taxon>Thermoactinomycetaceae</taxon>
        <taxon>Melghirimyces</taxon>
    </lineage>
</organism>
<dbReference type="InterPro" id="IPR051532">
    <property type="entry name" value="Ester_Hydrolysis_Enzymes"/>
</dbReference>
<feature type="domain" description="SGNH hydrolase-type esterase" evidence="1">
    <location>
        <begin position="11"/>
        <end position="208"/>
    </location>
</feature>
<name>A0A2T6C8W0_9BACL</name>
<dbReference type="SUPFAM" id="SSF52266">
    <property type="entry name" value="SGNH hydrolase"/>
    <property type="match status" value="1"/>
</dbReference>
<dbReference type="Gene3D" id="3.40.50.1110">
    <property type="entry name" value="SGNH hydrolase"/>
    <property type="match status" value="1"/>
</dbReference>
<dbReference type="InterPro" id="IPR013830">
    <property type="entry name" value="SGNH_hydro"/>
</dbReference>
<proteinExistence type="predicted"/>
<protein>
    <submittedName>
        <fullName evidence="2">Lysophospholipase L1-like esterase</fullName>
    </submittedName>
</protein>
<dbReference type="GO" id="GO:0004622">
    <property type="term" value="F:phosphatidylcholine lysophospholipase activity"/>
    <property type="evidence" value="ECO:0007669"/>
    <property type="project" value="TreeGrafter"/>
</dbReference>
<gene>
    <name evidence="2" type="ORF">C8P63_102211</name>
</gene>
<dbReference type="CDD" id="cd00229">
    <property type="entry name" value="SGNH_hydrolase"/>
    <property type="match status" value="1"/>
</dbReference>